<dbReference type="InterPro" id="IPR035965">
    <property type="entry name" value="PAS-like_dom_sf"/>
</dbReference>
<dbReference type="InterPro" id="IPR008271">
    <property type="entry name" value="Ser/Thr_kinase_AS"/>
</dbReference>
<feature type="region of interest" description="Disordered" evidence="11">
    <location>
        <begin position="1329"/>
        <end position="1384"/>
    </location>
</feature>
<dbReference type="Proteomes" id="UP000242180">
    <property type="component" value="Unassembled WGS sequence"/>
</dbReference>
<dbReference type="Pfam" id="PF00069">
    <property type="entry name" value="Pkinase"/>
    <property type="match status" value="2"/>
</dbReference>
<feature type="compositionally biased region" description="Polar residues" evidence="11">
    <location>
        <begin position="1878"/>
        <end position="1887"/>
    </location>
</feature>
<dbReference type="GO" id="GO:1901992">
    <property type="term" value="P:positive regulation of mitotic cell cycle phase transition"/>
    <property type="evidence" value="ECO:0007669"/>
    <property type="project" value="UniProtKB-ARBA"/>
</dbReference>
<feature type="region of interest" description="Disordered" evidence="11">
    <location>
        <begin position="1867"/>
        <end position="1887"/>
    </location>
</feature>
<feature type="compositionally biased region" description="Basic residues" evidence="11">
    <location>
        <begin position="1335"/>
        <end position="1352"/>
    </location>
</feature>
<evidence type="ECO:0000256" key="7">
    <source>
        <dbReference type="ARBA" id="ARBA00022840"/>
    </source>
</evidence>
<keyword evidence="2" id="KW-0723">Serine/threonine-protein kinase</keyword>
<feature type="region of interest" description="Disordered" evidence="11">
    <location>
        <begin position="1192"/>
        <end position="1212"/>
    </location>
</feature>
<keyword evidence="6" id="KW-0418">Kinase</keyword>
<dbReference type="SUPFAM" id="SSF52172">
    <property type="entry name" value="CheY-like"/>
    <property type="match status" value="1"/>
</dbReference>
<protein>
    <recommendedName>
        <fullName evidence="1">non-specific serine/threonine protein kinase</fullName>
        <ecNumber evidence="1">2.7.11.1</ecNumber>
    </recommendedName>
</protein>
<dbReference type="CDD" id="cd05611">
    <property type="entry name" value="STKc_Rim15_like"/>
    <property type="match status" value="1"/>
</dbReference>
<keyword evidence="4" id="KW-0808">Transferase</keyword>
<evidence type="ECO:0000256" key="8">
    <source>
        <dbReference type="ARBA" id="ARBA00047899"/>
    </source>
</evidence>
<dbReference type="FunFam" id="3.30.200.20:FF:001008">
    <property type="entry name" value="Serine/threonine-protein kinase cek1"/>
    <property type="match status" value="1"/>
</dbReference>
<feature type="region of interest" description="Disordered" evidence="11">
    <location>
        <begin position="1105"/>
        <end position="1138"/>
    </location>
</feature>
<dbReference type="SMART" id="SM00448">
    <property type="entry name" value="REC"/>
    <property type="match status" value="1"/>
</dbReference>
<feature type="compositionally biased region" description="Basic and acidic residues" evidence="11">
    <location>
        <begin position="1200"/>
        <end position="1211"/>
    </location>
</feature>
<dbReference type="FunCoup" id="A0A1X2H895">
    <property type="interactions" value="371"/>
</dbReference>
<feature type="compositionally biased region" description="Low complexity" evidence="11">
    <location>
        <begin position="2047"/>
        <end position="2057"/>
    </location>
</feature>
<dbReference type="GO" id="GO:0005737">
    <property type="term" value="C:cytoplasm"/>
    <property type="evidence" value="ECO:0007669"/>
    <property type="project" value="TreeGrafter"/>
</dbReference>
<keyword evidence="7" id="KW-0067">ATP-binding</keyword>
<feature type="compositionally biased region" description="Gly residues" evidence="11">
    <location>
        <begin position="29"/>
        <end position="42"/>
    </location>
</feature>
<sequence length="2071" mass="229894">MHSREAVRPTMESTTDPAPPASTVTAAAAGGGGGGGGGGEGGQLSPSPAGTGTVTAGDSGNGGGGAGSGGNSAKTNTNKLRSIPIPQPLLLKRRSSRVSISSSCDEAESSSGSRSSRSHSFTPAPSSFSPSQLPPTLPVAPVIPISCHHPHLQQQQQQQPHIYPSNNNAISSADMSYFESMATSPTDAVVPSLKKKLATSPNHNTLAKKPTQRGLSLDSRAASPLSHPFEKLNASSSPPSTSSGPSTPITTPIVDPLRKGRKGSIMMDMLIMTPPRSRHSSIKSSGVHRSGSFTSANNNNNSNTSSEPRSRIRSVNSSADPDEYDSPTPPPSQSQPFPPPASSSSSSSFRDPLFLFQHSPAAAAAAHQRPRTSSISSIMTDASSSFTTEDSPYYSFYPSSSPHFYHHMQLASSPQSSLRGKGSPRWTDDMYDDIPSRRRTASMSTDTYAPARHSLGSDFATLFQREPQQNSVPTYQQSMHTLMRKQLSNVSNYDSDTDIVEIDLRETKPAPEYEDDSCHPLQPQQQHPVYPSLLLNRHQSDMTTAYDTLRTTTWEQTIEDYSQKLYLSRATKQRSHRHIDWVNWVDEYLAASAQSFLSRHIQPWWEAVHHLAAYQPYKPMKRSRSMDAVIPSRQQQARKKSTKKSPAFASSTPTTTTTAGSPLRQCFHPSHTRTVERHASHELKHAIKSRMEYSKYCCNAEMRDVIDALNDFVEKGLADPHQQTYTPNALISTLQELIGFAQQVLDTPLTSFLDGSGEHMELVIEAQTIGMQWEHHPDWPCRDLYVRVLLGVAAFTRAVEWYDAEQRFWSAATLFNEDDEVTDVESTVTDESFLPERPTLDLSDQQMDLVMHRVGSWQQLQDAALRGQNHTVVMELNLSNAVVQYLSPVWDHIIGLSRPSAVGCPVADLLSPDDKEVFELATQQLLSDDSKTVEIQFCALTPAGDTIELEGKGMVMYDRVTEYPSHTMWVIKPILPKSRQEEPEQRTPHHVNMVRARSFSEPGHEQPPRPQEHAASVEMRRAISHGGDPASESLLPSPASLLDLPPVLCRVCERWIVAAFFEQHSELCVEIHRAEMDVTLCDDNLKEAKFHIQQLAQNITTELRRPHEEPEEQEAGQSPAPHPLQPLMRSAPAPAPARPIHFEEDEDEEEEDDVSALNAYLPAADSPSATEMMQVELEIYKELVDMADLALGIPAPDTAGPEKEEGKEGQTPRDTIVRILYWRPPLADDPSTATLIRDTETVVKAKVDAVNRMRDRLVYNERVRTEFQEAMQQQAGWTEFVDPDPIEHSSKENSDIEKDEDAEGDKVQDEELLPKRSFLDRLRDWKQKGTSRVSRLTRRPKHHDTKHHHKYRNQACHKPSSPLQTTKVGKSPLSPLPTPVTTSRPCQPGIKDFDIIKPISKGAFGSVFLAKKRSTGDYYAIKFLKKSDMIAKNQVTNVKAERMILMTQTDSPFVTKLFYTFQSKDYLYLVLEYLNGGDCSALLKALGTLPEGWAKSYLAEVTLGLIYLHSNNIVHRDLKPDNLLIGQNGHIKLTDFGLSRIGFLDRRVRDELAQDNPLPGSPAPSRSGTPPTEITMRPSYFSLLFDHERRRGSLASSTTSGDATPTLDGGGHYESARERRHRSSTAQSTTLPATPGLITPGYFCPAENTNDSPRNAVGTPDYLAPESILGTGQDATVDWWALGVICYEFLYGYPPFHADTTDKVFENILSRRIDWHTDVVDVSPEARDFMERLLTLDPDQRLGSHGFDEVKHHPFFKDVCWDTVLTTSPTFIPQPIHAEDTDYFDARGATMLEPEATQQVERAKAIIQEQNPENLTPLTDKPPGMGAAALTCHDDFGTFVYRNLPMLEKANETTIRKIRKDSIVAHRSLSKQAKKQRQSPSFPSTPTIALSPIITAATSSKLSTEREHQRRSSMPPKKQPMKRPHLDCLIADDNPISCKILETILGMLGCRCVIVRNGAQAIRCCMSDVQFDMIFLDIHMPIIDGESVARMIKSTQNVNQHTPIIAATAYERTAQQACAFDHIQSKPVTRESVIRILDLFYPSDTSPSTTSSFSSPSMHNTQTATVKKRVA</sequence>
<dbReference type="STRING" id="13706.A0A1X2H895"/>
<dbReference type="GO" id="GO:0005634">
    <property type="term" value="C:nucleus"/>
    <property type="evidence" value="ECO:0007669"/>
    <property type="project" value="TreeGrafter"/>
</dbReference>
<feature type="region of interest" description="Disordered" evidence="11">
    <location>
        <begin position="1553"/>
        <end position="1573"/>
    </location>
</feature>
<dbReference type="InterPro" id="IPR050236">
    <property type="entry name" value="Ser_Thr_kinase_AGC"/>
</dbReference>
<dbReference type="InterPro" id="IPR011009">
    <property type="entry name" value="Kinase-like_dom_sf"/>
</dbReference>
<feature type="domain" description="Protein kinase" evidence="12">
    <location>
        <begin position="1393"/>
        <end position="1756"/>
    </location>
</feature>
<proteinExistence type="predicted"/>
<feature type="compositionally biased region" description="Basic residues" evidence="11">
    <location>
        <begin position="1868"/>
        <end position="1877"/>
    </location>
</feature>
<evidence type="ECO:0000256" key="5">
    <source>
        <dbReference type="ARBA" id="ARBA00022741"/>
    </source>
</evidence>
<dbReference type="SUPFAM" id="SSF55785">
    <property type="entry name" value="PYP-like sensor domain (PAS domain)"/>
    <property type="match status" value="1"/>
</dbReference>
<dbReference type="EC" id="2.7.11.1" evidence="1"/>
<evidence type="ECO:0000259" key="13">
    <source>
        <dbReference type="PROSITE" id="PS50110"/>
    </source>
</evidence>
<comment type="caution">
    <text evidence="15">The sequence shown here is derived from an EMBL/GenBank/DDBJ whole genome shotgun (WGS) entry which is preliminary data.</text>
</comment>
<feature type="compositionally biased region" description="Low complexity" evidence="11">
    <location>
        <begin position="290"/>
        <end position="306"/>
    </location>
</feature>
<dbReference type="Pfam" id="PF00072">
    <property type="entry name" value="Response_reg"/>
    <property type="match status" value="1"/>
</dbReference>
<keyword evidence="3 10" id="KW-0597">Phosphoprotein</keyword>
<feature type="region of interest" description="Disordered" evidence="11">
    <location>
        <begin position="414"/>
        <end position="433"/>
    </location>
</feature>
<dbReference type="PROSITE" id="PS50110">
    <property type="entry name" value="RESPONSE_REGULATORY"/>
    <property type="match status" value="1"/>
</dbReference>
<dbReference type="SMART" id="SM00220">
    <property type="entry name" value="S_TKc"/>
    <property type="match status" value="1"/>
</dbReference>
<evidence type="ECO:0000256" key="10">
    <source>
        <dbReference type="PROSITE-ProRule" id="PRU00169"/>
    </source>
</evidence>
<dbReference type="InterPro" id="IPR000014">
    <property type="entry name" value="PAS"/>
</dbReference>
<dbReference type="GO" id="GO:0005524">
    <property type="term" value="F:ATP binding"/>
    <property type="evidence" value="ECO:0007669"/>
    <property type="project" value="UniProtKB-KW"/>
</dbReference>
<dbReference type="InterPro" id="IPR011006">
    <property type="entry name" value="CheY-like_superfamily"/>
</dbReference>
<dbReference type="OrthoDB" id="162894at2759"/>
<evidence type="ECO:0000259" key="14">
    <source>
        <dbReference type="PROSITE" id="PS50112"/>
    </source>
</evidence>
<dbReference type="Gene3D" id="3.30.450.20">
    <property type="entry name" value="PAS domain"/>
    <property type="match status" value="1"/>
</dbReference>
<organism evidence="15 16">
    <name type="scientific">Syncephalastrum racemosum</name>
    <name type="common">Filamentous fungus</name>
    <dbReference type="NCBI Taxonomy" id="13706"/>
    <lineage>
        <taxon>Eukaryota</taxon>
        <taxon>Fungi</taxon>
        <taxon>Fungi incertae sedis</taxon>
        <taxon>Mucoromycota</taxon>
        <taxon>Mucoromycotina</taxon>
        <taxon>Mucoromycetes</taxon>
        <taxon>Mucorales</taxon>
        <taxon>Syncephalastraceae</taxon>
        <taxon>Syncephalastrum</taxon>
    </lineage>
</organism>
<feature type="region of interest" description="Disordered" evidence="11">
    <location>
        <begin position="1"/>
        <end position="141"/>
    </location>
</feature>
<feature type="compositionally biased region" description="Low complexity" evidence="11">
    <location>
        <begin position="235"/>
        <end position="253"/>
    </location>
</feature>
<accession>A0A1X2H895</accession>
<evidence type="ECO:0000256" key="1">
    <source>
        <dbReference type="ARBA" id="ARBA00012513"/>
    </source>
</evidence>
<feature type="region of interest" description="Disordered" evidence="11">
    <location>
        <begin position="1592"/>
        <end position="1651"/>
    </location>
</feature>
<dbReference type="Gene3D" id="1.10.510.10">
    <property type="entry name" value="Transferase(Phosphotransferase) domain 1"/>
    <property type="match status" value="2"/>
</dbReference>
<dbReference type="PROSITE" id="PS50112">
    <property type="entry name" value="PAS"/>
    <property type="match status" value="1"/>
</dbReference>
<reference evidence="15 16" key="1">
    <citation type="submission" date="2016-07" db="EMBL/GenBank/DDBJ databases">
        <title>Pervasive Adenine N6-methylation of Active Genes in Fungi.</title>
        <authorList>
            <consortium name="DOE Joint Genome Institute"/>
            <person name="Mondo S.J."/>
            <person name="Dannebaum R.O."/>
            <person name="Kuo R.C."/>
            <person name="Labutti K."/>
            <person name="Haridas S."/>
            <person name="Kuo A."/>
            <person name="Salamov A."/>
            <person name="Ahrendt S.R."/>
            <person name="Lipzen A."/>
            <person name="Sullivan W."/>
            <person name="Andreopoulos W.B."/>
            <person name="Clum A."/>
            <person name="Lindquist E."/>
            <person name="Daum C."/>
            <person name="Ramamoorthy G.K."/>
            <person name="Gryganskyi A."/>
            <person name="Culley D."/>
            <person name="Magnuson J.K."/>
            <person name="James T.Y."/>
            <person name="O'Malley M.A."/>
            <person name="Stajich J.E."/>
            <person name="Spatafora J.W."/>
            <person name="Visel A."/>
            <person name="Grigoriev I.V."/>
        </authorList>
    </citation>
    <scope>NUCLEOTIDE SEQUENCE [LARGE SCALE GENOMIC DNA]</scope>
    <source>
        <strain evidence="15 16">NRRL 2496</strain>
    </source>
</reference>
<dbReference type="GO" id="GO:0000160">
    <property type="term" value="P:phosphorelay signal transduction system"/>
    <property type="evidence" value="ECO:0007669"/>
    <property type="project" value="InterPro"/>
</dbReference>
<evidence type="ECO:0000256" key="4">
    <source>
        <dbReference type="ARBA" id="ARBA00022679"/>
    </source>
</evidence>
<name>A0A1X2H895_SYNRA</name>
<dbReference type="SUPFAM" id="SSF56112">
    <property type="entry name" value="Protein kinase-like (PK-like)"/>
    <property type="match status" value="1"/>
</dbReference>
<feature type="region of interest" description="Disordered" evidence="11">
    <location>
        <begin position="199"/>
        <end position="260"/>
    </location>
</feature>
<dbReference type="InterPro" id="IPR000719">
    <property type="entry name" value="Prot_kinase_dom"/>
</dbReference>
<dbReference type="GO" id="GO:0004674">
    <property type="term" value="F:protein serine/threonine kinase activity"/>
    <property type="evidence" value="ECO:0007669"/>
    <property type="project" value="UniProtKB-KW"/>
</dbReference>
<dbReference type="FunFam" id="1.10.510.10:FF:000340">
    <property type="entry name" value="Serine threonine protein kinase"/>
    <property type="match status" value="1"/>
</dbReference>
<feature type="domain" description="PAS" evidence="14">
    <location>
        <begin position="880"/>
        <end position="929"/>
    </location>
</feature>
<feature type="region of interest" description="Disordered" evidence="11">
    <location>
        <begin position="273"/>
        <end position="350"/>
    </location>
</feature>
<feature type="compositionally biased region" description="Gly residues" evidence="11">
    <location>
        <begin position="59"/>
        <end position="70"/>
    </location>
</feature>
<gene>
    <name evidence="15" type="ORF">BCR43DRAFT_461749</name>
</gene>
<evidence type="ECO:0000256" key="2">
    <source>
        <dbReference type="ARBA" id="ARBA00022527"/>
    </source>
</evidence>
<evidence type="ECO:0000256" key="9">
    <source>
        <dbReference type="ARBA" id="ARBA00048679"/>
    </source>
</evidence>
<dbReference type="PANTHER" id="PTHR24356">
    <property type="entry name" value="SERINE/THREONINE-PROTEIN KINASE"/>
    <property type="match status" value="1"/>
</dbReference>
<dbReference type="PROSITE" id="PS00108">
    <property type="entry name" value="PROTEIN_KINASE_ST"/>
    <property type="match status" value="1"/>
</dbReference>
<evidence type="ECO:0000256" key="11">
    <source>
        <dbReference type="SAM" id="MobiDB-lite"/>
    </source>
</evidence>
<feature type="region of interest" description="Disordered" evidence="11">
    <location>
        <begin position="624"/>
        <end position="664"/>
    </location>
</feature>
<keyword evidence="5" id="KW-0547">Nucleotide-binding</keyword>
<feature type="region of interest" description="Disordered" evidence="11">
    <location>
        <begin position="2047"/>
        <end position="2071"/>
    </location>
</feature>
<feature type="region of interest" description="Disordered" evidence="11">
    <location>
        <begin position="1899"/>
        <end position="1924"/>
    </location>
</feature>
<dbReference type="InterPro" id="IPR001789">
    <property type="entry name" value="Sig_transdc_resp-reg_receiver"/>
</dbReference>
<dbReference type="InParanoid" id="A0A1X2H895"/>
<feature type="compositionally biased region" description="Polar residues" evidence="11">
    <location>
        <begin position="1594"/>
        <end position="1603"/>
    </location>
</feature>
<dbReference type="PROSITE" id="PS50011">
    <property type="entry name" value="PROTEIN_KINASE_DOM"/>
    <property type="match status" value="1"/>
</dbReference>
<feature type="compositionally biased region" description="Basic and acidic residues" evidence="11">
    <location>
        <begin position="1285"/>
        <end position="1296"/>
    </location>
</feature>
<keyword evidence="16" id="KW-1185">Reference proteome</keyword>
<feature type="region of interest" description="Disordered" evidence="11">
    <location>
        <begin position="997"/>
        <end position="1019"/>
    </location>
</feature>
<evidence type="ECO:0000313" key="15">
    <source>
        <dbReference type="EMBL" id="ORY94239.1"/>
    </source>
</evidence>
<comment type="catalytic activity">
    <reaction evidence="8">
        <text>L-threonyl-[protein] + ATP = O-phospho-L-threonyl-[protein] + ADP + H(+)</text>
        <dbReference type="Rhea" id="RHEA:46608"/>
        <dbReference type="Rhea" id="RHEA-COMP:11060"/>
        <dbReference type="Rhea" id="RHEA-COMP:11605"/>
        <dbReference type="ChEBI" id="CHEBI:15378"/>
        <dbReference type="ChEBI" id="CHEBI:30013"/>
        <dbReference type="ChEBI" id="CHEBI:30616"/>
        <dbReference type="ChEBI" id="CHEBI:61977"/>
        <dbReference type="ChEBI" id="CHEBI:456216"/>
        <dbReference type="EC" id="2.7.11.1"/>
    </reaction>
</comment>
<evidence type="ECO:0000256" key="3">
    <source>
        <dbReference type="ARBA" id="ARBA00022553"/>
    </source>
</evidence>
<dbReference type="PANTHER" id="PTHR24356:SF1">
    <property type="entry name" value="SERINE_THREONINE-PROTEIN KINASE GREATWALL"/>
    <property type="match status" value="1"/>
</dbReference>
<dbReference type="Gene3D" id="3.30.200.20">
    <property type="entry name" value="Phosphorylase Kinase, domain 1"/>
    <property type="match status" value="2"/>
</dbReference>
<evidence type="ECO:0000256" key="6">
    <source>
        <dbReference type="ARBA" id="ARBA00022777"/>
    </source>
</evidence>
<feature type="modified residue" description="4-aspartylphosphate" evidence="10">
    <location>
        <position position="1977"/>
    </location>
</feature>
<feature type="compositionally biased region" description="Basic and acidic residues" evidence="11">
    <location>
        <begin position="1002"/>
        <end position="1012"/>
    </location>
</feature>
<dbReference type="CDD" id="cd17546">
    <property type="entry name" value="REC_hyHK_CKI1_RcsC-like"/>
    <property type="match status" value="1"/>
</dbReference>
<dbReference type="Gene3D" id="3.40.50.2300">
    <property type="match status" value="1"/>
</dbReference>
<dbReference type="EMBL" id="MCGN01000008">
    <property type="protein sequence ID" value="ORY94239.1"/>
    <property type="molecule type" value="Genomic_DNA"/>
</dbReference>
<feature type="compositionally biased region" description="Low complexity" evidence="11">
    <location>
        <begin position="97"/>
        <end position="131"/>
    </location>
</feature>
<feature type="compositionally biased region" description="Pro residues" evidence="11">
    <location>
        <begin position="327"/>
        <end position="341"/>
    </location>
</feature>
<evidence type="ECO:0000259" key="12">
    <source>
        <dbReference type="PROSITE" id="PS50011"/>
    </source>
</evidence>
<feature type="compositionally biased region" description="Low complexity" evidence="11">
    <location>
        <begin position="645"/>
        <end position="662"/>
    </location>
</feature>
<evidence type="ECO:0000313" key="16">
    <source>
        <dbReference type="Proteomes" id="UP000242180"/>
    </source>
</evidence>
<comment type="catalytic activity">
    <reaction evidence="9">
        <text>L-seryl-[protein] + ATP = O-phospho-L-seryl-[protein] + ADP + H(+)</text>
        <dbReference type="Rhea" id="RHEA:17989"/>
        <dbReference type="Rhea" id="RHEA-COMP:9863"/>
        <dbReference type="Rhea" id="RHEA-COMP:11604"/>
        <dbReference type="ChEBI" id="CHEBI:15378"/>
        <dbReference type="ChEBI" id="CHEBI:29999"/>
        <dbReference type="ChEBI" id="CHEBI:30616"/>
        <dbReference type="ChEBI" id="CHEBI:83421"/>
        <dbReference type="ChEBI" id="CHEBI:456216"/>
        <dbReference type="EC" id="2.7.11.1"/>
    </reaction>
</comment>
<feature type="domain" description="Response regulatory" evidence="13">
    <location>
        <begin position="1927"/>
        <end position="2041"/>
    </location>
</feature>
<feature type="region of interest" description="Disordered" evidence="11">
    <location>
        <begin position="1275"/>
        <end position="1311"/>
    </location>
</feature>